<dbReference type="InterPro" id="IPR000073">
    <property type="entry name" value="AB_hydrolase_1"/>
</dbReference>
<dbReference type="Gene3D" id="3.40.50.1820">
    <property type="entry name" value="alpha/beta hydrolase"/>
    <property type="match status" value="1"/>
</dbReference>
<dbReference type="SUPFAM" id="SSF53474">
    <property type="entry name" value="alpha/beta-Hydrolases"/>
    <property type="match status" value="1"/>
</dbReference>
<dbReference type="EMBL" id="CP001700">
    <property type="protein sequence ID" value="ACU71702.1"/>
    <property type="molecule type" value="Genomic_DNA"/>
</dbReference>
<dbReference type="InterPro" id="IPR000639">
    <property type="entry name" value="Epox_hydrolase-like"/>
</dbReference>
<evidence type="ECO:0000313" key="3">
    <source>
        <dbReference type="Proteomes" id="UP000000851"/>
    </source>
</evidence>
<accession>C7Q127</accession>
<organism evidence="2 3">
    <name type="scientific">Catenulispora acidiphila (strain DSM 44928 / JCM 14897 / NBRC 102108 / NRRL B-24433 / ID139908)</name>
    <dbReference type="NCBI Taxonomy" id="479433"/>
    <lineage>
        <taxon>Bacteria</taxon>
        <taxon>Bacillati</taxon>
        <taxon>Actinomycetota</taxon>
        <taxon>Actinomycetes</taxon>
        <taxon>Catenulisporales</taxon>
        <taxon>Catenulisporaceae</taxon>
        <taxon>Catenulispora</taxon>
    </lineage>
</organism>
<keyword evidence="3" id="KW-1185">Reference proteome</keyword>
<dbReference type="GO" id="GO:0016787">
    <property type="term" value="F:hydrolase activity"/>
    <property type="evidence" value="ECO:0007669"/>
    <property type="project" value="UniProtKB-KW"/>
</dbReference>
<dbReference type="PRINTS" id="PR00412">
    <property type="entry name" value="EPOXHYDRLASE"/>
</dbReference>
<dbReference type="STRING" id="479433.Caci_2789"/>
<protein>
    <submittedName>
        <fullName evidence="2">Alpha/beta hydrolase fold protein</fullName>
    </submittedName>
</protein>
<dbReference type="AlphaFoldDB" id="C7Q127"/>
<dbReference type="PANTHER" id="PTHR46438">
    <property type="entry name" value="ALPHA/BETA-HYDROLASES SUPERFAMILY PROTEIN"/>
    <property type="match status" value="1"/>
</dbReference>
<dbReference type="Proteomes" id="UP000000851">
    <property type="component" value="Chromosome"/>
</dbReference>
<evidence type="ECO:0000259" key="1">
    <source>
        <dbReference type="Pfam" id="PF12697"/>
    </source>
</evidence>
<dbReference type="KEGG" id="cai:Caci_2789"/>
<dbReference type="Pfam" id="PF12697">
    <property type="entry name" value="Abhydrolase_6"/>
    <property type="match status" value="1"/>
</dbReference>
<dbReference type="InterPro" id="IPR029058">
    <property type="entry name" value="AB_hydrolase_fold"/>
</dbReference>
<feature type="domain" description="AB hydrolase-1" evidence="1">
    <location>
        <begin position="45"/>
        <end position="287"/>
    </location>
</feature>
<keyword evidence="2" id="KW-0378">Hydrolase</keyword>
<gene>
    <name evidence="2" type="ordered locus">Caci_2789</name>
</gene>
<proteinExistence type="predicted"/>
<dbReference type="HOGENOM" id="CLU_020336_50_2_11"/>
<sequence precursor="true">MTPLANDASFKLFALADLMESAMTEHLDIAGNTIAYDVAGQGPLVVLAHGIGDSRHSYRFLAPALAAEGYRVANVDIRGCGDSSLGWDGYSRTDIAGDLVAVVRHLGGPAVIIGQSISGGAATIAAATAPEVIAGIVELAPFTRAQSFDLGGLVRVKRFRAGYTQMALVIMRGKLGNWTKYLDVALPTKPADWGSELARIEAKLSEPGRMEVLRAMCKTSPTDAGEQLAGVKCPVLIIEGSADPDWADPRAEGEKIIADLPRDLGELAVITDAGHYPHVQMPDQVLALTLPFLDRTLAHA</sequence>
<evidence type="ECO:0000313" key="2">
    <source>
        <dbReference type="EMBL" id="ACU71702.1"/>
    </source>
</evidence>
<name>C7Q127_CATAD</name>
<dbReference type="InParanoid" id="C7Q127"/>
<dbReference type="eggNOG" id="COG2267">
    <property type="taxonomic scope" value="Bacteria"/>
</dbReference>
<reference evidence="2 3" key="1">
    <citation type="journal article" date="2009" name="Stand. Genomic Sci.">
        <title>Complete genome sequence of Catenulispora acidiphila type strain (ID 139908).</title>
        <authorList>
            <person name="Copeland A."/>
            <person name="Lapidus A."/>
            <person name="Glavina Del Rio T."/>
            <person name="Nolan M."/>
            <person name="Lucas S."/>
            <person name="Chen F."/>
            <person name="Tice H."/>
            <person name="Cheng J.F."/>
            <person name="Bruce D."/>
            <person name="Goodwin L."/>
            <person name="Pitluck S."/>
            <person name="Mikhailova N."/>
            <person name="Pati A."/>
            <person name="Ivanova N."/>
            <person name="Mavromatis K."/>
            <person name="Chen A."/>
            <person name="Palaniappan K."/>
            <person name="Chain P."/>
            <person name="Land M."/>
            <person name="Hauser L."/>
            <person name="Chang Y.J."/>
            <person name="Jeffries C.D."/>
            <person name="Chertkov O."/>
            <person name="Brettin T."/>
            <person name="Detter J.C."/>
            <person name="Han C."/>
            <person name="Ali Z."/>
            <person name="Tindall B.J."/>
            <person name="Goker M."/>
            <person name="Bristow J."/>
            <person name="Eisen J.A."/>
            <person name="Markowitz V."/>
            <person name="Hugenholtz P."/>
            <person name="Kyrpides N.C."/>
            <person name="Klenk H.P."/>
        </authorList>
    </citation>
    <scope>NUCLEOTIDE SEQUENCE [LARGE SCALE GENOMIC DNA]</scope>
    <source>
        <strain evidence="3">DSM 44928 / JCM 14897 / NBRC 102108 / NRRL B-24433 / ID139908</strain>
    </source>
</reference>